<evidence type="ECO:0000313" key="2">
    <source>
        <dbReference type="EMBL" id="KAF2555244.1"/>
    </source>
</evidence>
<keyword evidence="1" id="KW-1133">Transmembrane helix</keyword>
<gene>
    <name evidence="2" type="ORF">F2Q68_00016530</name>
</gene>
<evidence type="ECO:0000256" key="1">
    <source>
        <dbReference type="SAM" id="Phobius"/>
    </source>
</evidence>
<organism evidence="2 3">
    <name type="scientific">Brassica cretica</name>
    <name type="common">Mustard</name>
    <dbReference type="NCBI Taxonomy" id="69181"/>
    <lineage>
        <taxon>Eukaryota</taxon>
        <taxon>Viridiplantae</taxon>
        <taxon>Streptophyta</taxon>
        <taxon>Embryophyta</taxon>
        <taxon>Tracheophyta</taxon>
        <taxon>Spermatophyta</taxon>
        <taxon>Magnoliopsida</taxon>
        <taxon>eudicotyledons</taxon>
        <taxon>Gunneridae</taxon>
        <taxon>Pentapetalae</taxon>
        <taxon>rosids</taxon>
        <taxon>malvids</taxon>
        <taxon>Brassicales</taxon>
        <taxon>Brassicaceae</taxon>
        <taxon>Brassiceae</taxon>
        <taxon>Brassica</taxon>
    </lineage>
</organism>
<reference evidence="2" key="1">
    <citation type="submission" date="2019-12" db="EMBL/GenBank/DDBJ databases">
        <title>Genome sequencing and annotation of Brassica cretica.</title>
        <authorList>
            <person name="Studholme D.J."/>
            <person name="Sarris P.F."/>
        </authorList>
    </citation>
    <scope>NUCLEOTIDE SEQUENCE</scope>
    <source>
        <strain evidence="2">PFS-001/15</strain>
        <tissue evidence="2">Leaf</tissue>
    </source>
</reference>
<dbReference type="EMBL" id="QGKW02001940">
    <property type="protein sequence ID" value="KAF2555244.1"/>
    <property type="molecule type" value="Genomic_DNA"/>
</dbReference>
<keyword evidence="1" id="KW-0812">Transmembrane</keyword>
<proteinExistence type="predicted"/>
<keyword evidence="1" id="KW-0472">Membrane</keyword>
<name>A0A8S9HE06_BRACR</name>
<feature type="transmembrane region" description="Helical" evidence="1">
    <location>
        <begin position="51"/>
        <end position="72"/>
    </location>
</feature>
<protein>
    <submittedName>
        <fullName evidence="2">Uncharacterized protein</fullName>
    </submittedName>
</protein>
<dbReference type="Proteomes" id="UP000712281">
    <property type="component" value="Unassembled WGS sequence"/>
</dbReference>
<feature type="transmembrane region" description="Helical" evidence="1">
    <location>
        <begin position="12"/>
        <end position="31"/>
    </location>
</feature>
<sequence length="109" mass="12218">MGTKNARDKTNNNCAGLTLVNIACLLLPPHLRVSSWVNLLLKPLCYPISSHAYSSVVLLSPFMMGMGVVLPAEFSKKHTFFQLGYHVNWSHFTNFPVIFLIRLEGSQAR</sequence>
<dbReference type="AlphaFoldDB" id="A0A8S9HE06"/>
<comment type="caution">
    <text evidence="2">The sequence shown here is derived from an EMBL/GenBank/DDBJ whole genome shotgun (WGS) entry which is preliminary data.</text>
</comment>
<evidence type="ECO:0000313" key="3">
    <source>
        <dbReference type="Proteomes" id="UP000712281"/>
    </source>
</evidence>
<accession>A0A8S9HE06</accession>